<evidence type="ECO:0000313" key="2">
    <source>
        <dbReference type="EMBL" id="WPA96036.1"/>
    </source>
</evidence>
<dbReference type="PANTHER" id="PTHR28630">
    <property type="match status" value="1"/>
</dbReference>
<dbReference type="Gene3D" id="3.40.30.10">
    <property type="entry name" value="Glutaredoxin"/>
    <property type="match status" value="1"/>
</dbReference>
<organism evidence="1 3">
    <name type="scientific">Cercospora beticola</name>
    <name type="common">Sugarbeet leaf spot fungus</name>
    <dbReference type="NCBI Taxonomy" id="122368"/>
    <lineage>
        <taxon>Eukaryota</taxon>
        <taxon>Fungi</taxon>
        <taxon>Dikarya</taxon>
        <taxon>Ascomycota</taxon>
        <taxon>Pezizomycotina</taxon>
        <taxon>Dothideomycetes</taxon>
        <taxon>Dothideomycetidae</taxon>
        <taxon>Mycosphaerellales</taxon>
        <taxon>Mycosphaerellaceae</taxon>
        <taxon>Cercospora</taxon>
    </lineage>
</organism>
<dbReference type="Proteomes" id="UP001302367">
    <property type="component" value="Chromosome 1"/>
</dbReference>
<dbReference type="EMBL" id="LKMD01000100">
    <property type="protein sequence ID" value="PIB00599.1"/>
    <property type="molecule type" value="Genomic_DNA"/>
</dbReference>
<dbReference type="Pfam" id="PF13911">
    <property type="entry name" value="AhpC-TSA_2"/>
    <property type="match status" value="1"/>
</dbReference>
<proteinExistence type="predicted"/>
<dbReference type="SUPFAM" id="SSF52833">
    <property type="entry name" value="Thioredoxin-like"/>
    <property type="match status" value="1"/>
</dbReference>
<dbReference type="Proteomes" id="UP000230605">
    <property type="component" value="Chromosome 1"/>
</dbReference>
<evidence type="ECO:0000313" key="3">
    <source>
        <dbReference type="Proteomes" id="UP000230605"/>
    </source>
</evidence>
<dbReference type="PANTHER" id="PTHR28630:SF3">
    <property type="entry name" value="PEROXIREDOXIN-LIKE 2C"/>
    <property type="match status" value="1"/>
</dbReference>
<protein>
    <submittedName>
        <fullName evidence="1">Thioredoxin-like protein AAED1</fullName>
    </submittedName>
</protein>
<dbReference type="CDD" id="cd02970">
    <property type="entry name" value="PRX_like2"/>
    <property type="match status" value="1"/>
</dbReference>
<name>A0A2G5I749_CERBT</name>
<evidence type="ECO:0000313" key="4">
    <source>
        <dbReference type="Proteomes" id="UP001302367"/>
    </source>
</evidence>
<reference evidence="2 4" key="2">
    <citation type="submission" date="2023-09" db="EMBL/GenBank/DDBJ databases">
        <title>Complete-Gapless Cercospora beticola genome.</title>
        <authorList>
            <person name="Wyatt N.A."/>
            <person name="Spanner R.E."/>
            <person name="Bolton M.D."/>
        </authorList>
    </citation>
    <scope>NUCLEOTIDE SEQUENCE [LARGE SCALE GENOMIC DNA]</scope>
    <source>
        <strain evidence="2">Cb09-40</strain>
    </source>
</reference>
<evidence type="ECO:0000313" key="1">
    <source>
        <dbReference type="EMBL" id="PIB00599.1"/>
    </source>
</evidence>
<accession>A0A2G5I749</accession>
<dbReference type="InterPro" id="IPR032801">
    <property type="entry name" value="PXL2A/B/C"/>
</dbReference>
<reference evidence="1 3" key="1">
    <citation type="submission" date="2015-10" db="EMBL/GenBank/DDBJ databases">
        <title>The cercosporin biosynthetic gene cluster was horizontally transferred to several fungal lineages and shown to be expanded in Cercospora beticola based on microsynteny with recipient genomes.</title>
        <authorList>
            <person name="De Jonge R."/>
            <person name="Ebert M.K."/>
            <person name="Suttle J.C."/>
            <person name="Jurick Ii W.M."/>
            <person name="Secor G.A."/>
            <person name="Thomma B.P."/>
            <person name="Van De Peer Y."/>
            <person name="Bolton M.D."/>
        </authorList>
    </citation>
    <scope>NUCLEOTIDE SEQUENCE [LARGE SCALE GENOMIC DNA]</scope>
    <source>
        <strain evidence="1 3">09-40</strain>
    </source>
</reference>
<keyword evidence="4" id="KW-1185">Reference proteome</keyword>
<gene>
    <name evidence="1" type="ORF">CB0940_00614</name>
    <name evidence="2" type="ORF">RHO25_000642</name>
</gene>
<dbReference type="EMBL" id="CP134184">
    <property type="protein sequence ID" value="WPA96036.1"/>
    <property type="molecule type" value="Genomic_DNA"/>
</dbReference>
<dbReference type="OrthoDB" id="40334at2759"/>
<dbReference type="InterPro" id="IPR036249">
    <property type="entry name" value="Thioredoxin-like_sf"/>
</dbReference>
<dbReference type="AlphaFoldDB" id="A0A2G5I749"/>
<sequence length="205" mass="22610">MATSITDEKRRELPSQATLDEVGEINIKDKDGKEVPLKSLYTGKPANERQLIIFVRHFFCGSCEQYIEALAKDLPPAKLSAVNTTLTIIGSGEPILIEGYAKRTGSPFPVYTDNSVQIYKKLGMVSTLKGSMGGPKYTHKGFFKNTIDSMWNSVMSGHPLSSGPPAQNGGELLFQNGELKWCSRMRNPTDHTEVDELKEVLGITE</sequence>